<name>A0A2R6BAI3_9ARCH</name>
<comment type="caution">
    <text evidence="2">The sequence shown here is derived from an EMBL/GenBank/DDBJ whole genome shotgun (WGS) entry which is preliminary data.</text>
</comment>
<evidence type="ECO:0000259" key="1">
    <source>
        <dbReference type="Pfam" id="PF13470"/>
    </source>
</evidence>
<accession>A0A2R6BAI3</accession>
<dbReference type="AlphaFoldDB" id="A0A2R6BAI3"/>
<reference evidence="2 3" key="1">
    <citation type="submission" date="2017-04" db="EMBL/GenBank/DDBJ databases">
        <title>Novel microbial lineages endemic to geothermal iron-oxide mats fill important gaps in the evolutionary history of Archaea.</title>
        <authorList>
            <person name="Jay Z.J."/>
            <person name="Beam J.P."/>
            <person name="Dlakic M."/>
            <person name="Rusch D.B."/>
            <person name="Kozubal M.A."/>
            <person name="Inskeep W.P."/>
        </authorList>
    </citation>
    <scope>NUCLEOTIDE SEQUENCE [LARGE SCALE GENOMIC DNA]</scope>
    <source>
        <strain evidence="2">ECH_B_SAG-C16</strain>
    </source>
</reference>
<dbReference type="Pfam" id="PF13470">
    <property type="entry name" value="PIN_3"/>
    <property type="match status" value="1"/>
</dbReference>
<evidence type="ECO:0000313" key="2">
    <source>
        <dbReference type="EMBL" id="PSN95642.1"/>
    </source>
</evidence>
<protein>
    <recommendedName>
        <fullName evidence="1">PIN domain-containing protein</fullName>
    </recommendedName>
</protein>
<evidence type="ECO:0000313" key="3">
    <source>
        <dbReference type="Proteomes" id="UP000240681"/>
    </source>
</evidence>
<dbReference type="SUPFAM" id="SSF88723">
    <property type="entry name" value="PIN domain-like"/>
    <property type="match status" value="1"/>
</dbReference>
<dbReference type="CDD" id="cd09854">
    <property type="entry name" value="PIN_VapC-like"/>
    <property type="match status" value="1"/>
</dbReference>
<dbReference type="InterPro" id="IPR029060">
    <property type="entry name" value="PIN-like_dom_sf"/>
</dbReference>
<proteinExistence type="predicted"/>
<feature type="domain" description="PIN" evidence="1">
    <location>
        <begin position="4"/>
        <end position="118"/>
    </location>
</feature>
<dbReference type="Gene3D" id="3.40.50.1010">
    <property type="entry name" value="5'-nuclease"/>
    <property type="match status" value="1"/>
</dbReference>
<dbReference type="Proteomes" id="UP000240681">
    <property type="component" value="Unassembled WGS sequence"/>
</dbReference>
<dbReference type="EMBL" id="NEXK01000058">
    <property type="protein sequence ID" value="PSN95642.1"/>
    <property type="molecule type" value="Genomic_DNA"/>
</dbReference>
<organism evidence="2 3">
    <name type="scientific">Candidatus Marsarchaeota G2 archaeon ECH_B_SAG-C16</name>
    <dbReference type="NCBI Taxonomy" id="1978163"/>
    <lineage>
        <taxon>Archaea</taxon>
        <taxon>Candidatus Marsarchaeota</taxon>
        <taxon>Candidatus Marsarchaeota group 2</taxon>
    </lineage>
</organism>
<gene>
    <name evidence="2" type="ORF">B9Q09_02915</name>
</gene>
<sequence length="139" mass="15882">MSLILIDTNVFLELLLGRKRAEECERLLDLVSKGEIEAVVTHFSVHALEAILKDSEALILLLRNIQYSSGLYVYSTDLTEEEAIAIVSQKMGRDFDDSLQYYVAKKLGAECIVSFDKHFDGLDIPRVEPKHILERTRKR</sequence>
<dbReference type="InterPro" id="IPR002716">
    <property type="entry name" value="PIN_dom"/>
</dbReference>